<evidence type="ECO:0000256" key="1">
    <source>
        <dbReference type="SAM" id="Phobius"/>
    </source>
</evidence>
<reference evidence="2 3" key="1">
    <citation type="submission" date="2023-04" db="EMBL/GenBank/DDBJ databases">
        <title>Clostridium tannerae sp. nov., isolated from the fecal material of an alpaca.</title>
        <authorList>
            <person name="Miller S."/>
            <person name="Hendry M."/>
            <person name="King J."/>
            <person name="Sankaranarayanan K."/>
            <person name="Lawson P.A."/>
        </authorList>
    </citation>
    <scope>NUCLEOTIDE SEQUENCE [LARGE SCALE GENOMIC DNA]</scope>
    <source>
        <strain evidence="2 3">A1-XYC3</strain>
    </source>
</reference>
<dbReference type="InterPro" id="IPR024529">
    <property type="entry name" value="ECF_trnsprt_substrate-spec"/>
</dbReference>
<dbReference type="Proteomes" id="UP001281656">
    <property type="component" value="Unassembled WGS sequence"/>
</dbReference>
<protein>
    <submittedName>
        <fullName evidence="2">ECF transporter S component</fullName>
    </submittedName>
</protein>
<sequence>MEKGLRTGVKFKTRQLTVIGMLSAISIILGVTGLGFIPIPPVKATILHVPVIIGAILEGPVVGAMVGLIFGIFSMVQAITTPTPVSFIFMNPLVAVVPRVLIALTAYYTYRIVRTNVKSLNIAVAAAVGSLTNTIGVLGMIYAIYLEPYAKVLHLSVSGAKKGIIAVGATNGIPEAILSVIITAAVITAVSKIRRR</sequence>
<gene>
    <name evidence="2" type="ORF">P8V03_07025</name>
</gene>
<keyword evidence="3" id="KW-1185">Reference proteome</keyword>
<feature type="transmembrane region" description="Helical" evidence="1">
    <location>
        <begin position="51"/>
        <end position="76"/>
    </location>
</feature>
<name>A0ABU4JSI4_9CLOT</name>
<feature type="transmembrane region" description="Helical" evidence="1">
    <location>
        <begin position="16"/>
        <end position="39"/>
    </location>
</feature>
<feature type="transmembrane region" description="Helical" evidence="1">
    <location>
        <begin position="88"/>
        <end position="110"/>
    </location>
</feature>
<feature type="transmembrane region" description="Helical" evidence="1">
    <location>
        <begin position="122"/>
        <end position="145"/>
    </location>
</feature>
<accession>A0ABU4JSI4</accession>
<evidence type="ECO:0000313" key="3">
    <source>
        <dbReference type="Proteomes" id="UP001281656"/>
    </source>
</evidence>
<keyword evidence="1" id="KW-0472">Membrane</keyword>
<organism evidence="2 3">
    <name type="scientific">Clostridium tanneri</name>
    <dbReference type="NCBI Taxonomy" id="3037988"/>
    <lineage>
        <taxon>Bacteria</taxon>
        <taxon>Bacillati</taxon>
        <taxon>Bacillota</taxon>
        <taxon>Clostridia</taxon>
        <taxon>Eubacteriales</taxon>
        <taxon>Clostridiaceae</taxon>
        <taxon>Clostridium</taxon>
    </lineage>
</organism>
<feature type="transmembrane region" description="Helical" evidence="1">
    <location>
        <begin position="165"/>
        <end position="190"/>
    </location>
</feature>
<comment type="caution">
    <text evidence="2">The sequence shown here is derived from an EMBL/GenBank/DDBJ whole genome shotgun (WGS) entry which is preliminary data.</text>
</comment>
<keyword evidence="1" id="KW-0812">Transmembrane</keyword>
<dbReference type="EMBL" id="JARUJP010000006">
    <property type="protein sequence ID" value="MDW8800903.1"/>
    <property type="molecule type" value="Genomic_DNA"/>
</dbReference>
<dbReference type="RefSeq" id="WP_318797540.1">
    <property type="nucleotide sequence ID" value="NZ_JARUJP010000006.1"/>
</dbReference>
<keyword evidence="1" id="KW-1133">Transmembrane helix</keyword>
<dbReference type="Gene3D" id="1.10.1760.20">
    <property type="match status" value="1"/>
</dbReference>
<evidence type="ECO:0000313" key="2">
    <source>
        <dbReference type="EMBL" id="MDW8800903.1"/>
    </source>
</evidence>
<proteinExistence type="predicted"/>
<dbReference type="Pfam" id="PF12822">
    <property type="entry name" value="ECF_trnsprt"/>
    <property type="match status" value="1"/>
</dbReference>